<evidence type="ECO:0000256" key="6">
    <source>
        <dbReference type="ARBA" id="ARBA00023315"/>
    </source>
</evidence>
<comment type="pathway">
    <text evidence="2">Lipid metabolism.</text>
</comment>
<accession>A0A4C1UN30</accession>
<feature type="compositionally biased region" description="Acidic residues" evidence="7">
    <location>
        <begin position="17"/>
        <end position="28"/>
    </location>
</feature>
<dbReference type="OrthoDB" id="10039049at2759"/>
<dbReference type="GO" id="GO:0005789">
    <property type="term" value="C:endoplasmic reticulum membrane"/>
    <property type="evidence" value="ECO:0007669"/>
    <property type="project" value="UniProtKB-SubCell"/>
</dbReference>
<gene>
    <name evidence="9" type="primary">DGAT1</name>
    <name evidence="9" type="ORF">EVAR_18873_1</name>
</gene>
<keyword evidence="6 9" id="KW-0012">Acyltransferase</keyword>
<evidence type="ECO:0000256" key="1">
    <source>
        <dbReference type="ARBA" id="ARBA00004477"/>
    </source>
</evidence>
<organism evidence="9 10">
    <name type="scientific">Eumeta variegata</name>
    <name type="common">Bagworm moth</name>
    <name type="synonym">Eumeta japonica</name>
    <dbReference type="NCBI Taxonomy" id="151549"/>
    <lineage>
        <taxon>Eukaryota</taxon>
        <taxon>Metazoa</taxon>
        <taxon>Ecdysozoa</taxon>
        <taxon>Arthropoda</taxon>
        <taxon>Hexapoda</taxon>
        <taxon>Insecta</taxon>
        <taxon>Pterygota</taxon>
        <taxon>Neoptera</taxon>
        <taxon>Endopterygota</taxon>
        <taxon>Lepidoptera</taxon>
        <taxon>Glossata</taxon>
        <taxon>Ditrysia</taxon>
        <taxon>Tineoidea</taxon>
        <taxon>Psychidae</taxon>
        <taxon>Oiketicinae</taxon>
        <taxon>Eumeta</taxon>
    </lineage>
</organism>
<evidence type="ECO:0000256" key="2">
    <source>
        <dbReference type="ARBA" id="ARBA00005189"/>
    </source>
</evidence>
<feature type="transmembrane region" description="Helical" evidence="8">
    <location>
        <begin position="50"/>
        <end position="69"/>
    </location>
</feature>
<dbReference type="PANTHER" id="PTHR10408:SF7">
    <property type="entry name" value="DIACYLGLYCEROL O-ACYLTRANSFERASE 1"/>
    <property type="match status" value="1"/>
</dbReference>
<comment type="subcellular location">
    <subcellularLocation>
        <location evidence="1">Endoplasmic reticulum membrane</location>
        <topology evidence="1">Multi-pass membrane protein</topology>
    </subcellularLocation>
</comment>
<dbReference type="GO" id="GO:0019432">
    <property type="term" value="P:triglyceride biosynthetic process"/>
    <property type="evidence" value="ECO:0007669"/>
    <property type="project" value="TreeGrafter"/>
</dbReference>
<keyword evidence="8" id="KW-1133">Transmembrane helix</keyword>
<dbReference type="STRING" id="151549.A0A4C1UN30"/>
<dbReference type="EMBL" id="BGZK01000192">
    <property type="protein sequence ID" value="GBP27396.1"/>
    <property type="molecule type" value="Genomic_DNA"/>
</dbReference>
<proteinExistence type="predicted"/>
<keyword evidence="10" id="KW-1185">Reference proteome</keyword>
<evidence type="ECO:0000313" key="9">
    <source>
        <dbReference type="EMBL" id="GBP27396.1"/>
    </source>
</evidence>
<keyword evidence="8" id="KW-0472">Membrane</keyword>
<reference evidence="9 10" key="1">
    <citation type="journal article" date="2019" name="Commun. Biol.">
        <title>The bagworm genome reveals a unique fibroin gene that provides high tensile strength.</title>
        <authorList>
            <person name="Kono N."/>
            <person name="Nakamura H."/>
            <person name="Ohtoshi R."/>
            <person name="Tomita M."/>
            <person name="Numata K."/>
            <person name="Arakawa K."/>
        </authorList>
    </citation>
    <scope>NUCLEOTIDE SEQUENCE [LARGE SCALE GENOMIC DNA]</scope>
</reference>
<dbReference type="EC" id="2.3.1.20" evidence="3"/>
<evidence type="ECO:0000256" key="4">
    <source>
        <dbReference type="ARBA" id="ARBA00022679"/>
    </source>
</evidence>
<evidence type="ECO:0000256" key="5">
    <source>
        <dbReference type="ARBA" id="ARBA00022824"/>
    </source>
</evidence>
<evidence type="ECO:0000256" key="7">
    <source>
        <dbReference type="SAM" id="MobiDB-lite"/>
    </source>
</evidence>
<evidence type="ECO:0000313" key="10">
    <source>
        <dbReference type="Proteomes" id="UP000299102"/>
    </source>
</evidence>
<comment type="caution">
    <text evidence="9">The sequence shown here is derived from an EMBL/GenBank/DDBJ whole genome shotgun (WGS) entry which is preliminary data.</text>
</comment>
<dbReference type="GO" id="GO:0004144">
    <property type="term" value="F:diacylglycerol O-acyltransferase activity"/>
    <property type="evidence" value="ECO:0007669"/>
    <property type="project" value="UniProtKB-EC"/>
</dbReference>
<sequence length="281" mass="32139">MSDSDSSENELLKLSVDDDDEESDEGGGEEFAHFEPYALWIRKRFLVKRLLEVAFGVNLVLALFQQWMIPSITNTLIPFSKMDYLRTVERLLKLAVSVPLQMFRVWAFLGMMAQLPLSVISRLAEKRLGSRWGNLIVWSSLVLASCFDREDPDLAIQNKQGFLGKREFADSLAQGFPNCASQRPGAFLEKEQNYTELNIKLNSEKGNNETETTVTDLDETKMTDCTLEETGREYIPSDDSDSSIESVVEACQREPSKRVRRPPVYYYCQNAYHEQNEPSTY</sequence>
<dbReference type="Proteomes" id="UP000299102">
    <property type="component" value="Unassembled WGS sequence"/>
</dbReference>
<keyword evidence="5" id="KW-0256">Endoplasmic reticulum</keyword>
<feature type="region of interest" description="Disordered" evidence="7">
    <location>
        <begin position="1"/>
        <end position="29"/>
    </location>
</feature>
<feature type="transmembrane region" description="Helical" evidence="8">
    <location>
        <begin position="103"/>
        <end position="124"/>
    </location>
</feature>
<dbReference type="AlphaFoldDB" id="A0A4C1UN30"/>
<keyword evidence="4 9" id="KW-0808">Transferase</keyword>
<dbReference type="InterPro" id="IPR014371">
    <property type="entry name" value="Oat_ACAT_DAG_ARE"/>
</dbReference>
<name>A0A4C1UN30_EUMVA</name>
<evidence type="ECO:0000256" key="8">
    <source>
        <dbReference type="SAM" id="Phobius"/>
    </source>
</evidence>
<evidence type="ECO:0000256" key="3">
    <source>
        <dbReference type="ARBA" id="ARBA00013244"/>
    </source>
</evidence>
<protein>
    <recommendedName>
        <fullName evidence="3">diacylglycerol O-acyltransferase</fullName>
        <ecNumber evidence="3">2.3.1.20</ecNumber>
    </recommendedName>
</protein>
<dbReference type="PANTHER" id="PTHR10408">
    <property type="entry name" value="STEROL O-ACYLTRANSFERASE"/>
    <property type="match status" value="1"/>
</dbReference>
<keyword evidence="8" id="KW-0812">Transmembrane</keyword>